<dbReference type="HAMAP" id="MF_01615">
    <property type="entry name" value="PdxT"/>
    <property type="match status" value="1"/>
</dbReference>
<keyword evidence="5 7" id="KW-0456">Lyase</keyword>
<dbReference type="PROSITE" id="PS51273">
    <property type="entry name" value="GATASE_TYPE_1"/>
    <property type="match status" value="1"/>
</dbReference>
<evidence type="ECO:0000256" key="2">
    <source>
        <dbReference type="ARBA" id="ARBA00022801"/>
    </source>
</evidence>
<comment type="catalytic activity">
    <reaction evidence="7">
        <text>aldehydo-D-ribose 5-phosphate + D-glyceraldehyde 3-phosphate + L-glutamine = pyridoxal 5'-phosphate + L-glutamate + phosphate + 3 H2O + H(+)</text>
        <dbReference type="Rhea" id="RHEA:31507"/>
        <dbReference type="ChEBI" id="CHEBI:15377"/>
        <dbReference type="ChEBI" id="CHEBI:15378"/>
        <dbReference type="ChEBI" id="CHEBI:29985"/>
        <dbReference type="ChEBI" id="CHEBI:43474"/>
        <dbReference type="ChEBI" id="CHEBI:58273"/>
        <dbReference type="ChEBI" id="CHEBI:58359"/>
        <dbReference type="ChEBI" id="CHEBI:59776"/>
        <dbReference type="ChEBI" id="CHEBI:597326"/>
        <dbReference type="EC" id="4.3.3.6"/>
    </reaction>
</comment>
<feature type="binding site" evidence="7">
    <location>
        <begin position="46"/>
        <end position="48"/>
    </location>
    <ligand>
        <name>L-glutamine</name>
        <dbReference type="ChEBI" id="CHEBI:58359"/>
    </ligand>
</feature>
<keyword evidence="4 7" id="KW-0315">Glutamine amidotransferase</keyword>
<comment type="caution">
    <text evidence="8">The sequence shown here is derived from an EMBL/GenBank/DDBJ whole genome shotgun (WGS) entry which is preliminary data.</text>
</comment>
<comment type="pathway">
    <text evidence="7">Cofactor biosynthesis; pyridoxal 5'-phosphate biosynthesis.</text>
</comment>
<dbReference type="Proteomes" id="UP001519343">
    <property type="component" value="Unassembled WGS sequence"/>
</dbReference>
<dbReference type="PIRSF" id="PIRSF005639">
    <property type="entry name" value="Glut_amidoT_SNO"/>
    <property type="match status" value="1"/>
</dbReference>
<evidence type="ECO:0000256" key="7">
    <source>
        <dbReference type="HAMAP-Rule" id="MF_01615"/>
    </source>
</evidence>
<dbReference type="EC" id="3.5.1.2" evidence="7"/>
<dbReference type="NCBIfam" id="TIGR03800">
    <property type="entry name" value="PLP_synth_Pdx2"/>
    <property type="match status" value="1"/>
</dbReference>
<accession>A0ABS4GR41</accession>
<gene>
    <name evidence="7" type="primary">pdxT</name>
    <name evidence="8" type="ORF">J2Z37_002351</name>
</gene>
<keyword evidence="9" id="KW-1185">Reference proteome</keyword>
<sequence>MKVGVLALQGAVAEHIRLLEQAGADAIPVKKVSQLAEIQGLVLPGGESTTIGKLMKQYGFDTALQQFHQEKKPIFGTCAGMILLAKEIAGQDWNHLGLMDMKVERNAFGRQRESFEVDLDIKGIPEDFRAVFIRAPLILEVGKNVDVLASHDGQIVAARQDHLLAISFHPELTDDERVHGYFLEMVQEYRGVETV</sequence>
<dbReference type="Pfam" id="PF01174">
    <property type="entry name" value="SNO"/>
    <property type="match status" value="1"/>
</dbReference>
<comment type="similarity">
    <text evidence="1 7">Belongs to the glutaminase PdxT/SNO family.</text>
</comment>
<name>A0ABS4GR41_9BACL</name>
<dbReference type="EC" id="4.3.3.6" evidence="7"/>
<dbReference type="PANTHER" id="PTHR31559">
    <property type="entry name" value="PYRIDOXAL 5'-PHOSPHATE SYNTHASE SUBUNIT SNO"/>
    <property type="match status" value="1"/>
</dbReference>
<dbReference type="PANTHER" id="PTHR31559:SF0">
    <property type="entry name" value="PYRIDOXAL 5'-PHOSPHATE SYNTHASE SUBUNIT SNO1-RELATED"/>
    <property type="match status" value="1"/>
</dbReference>
<dbReference type="Gene3D" id="3.40.50.880">
    <property type="match status" value="1"/>
</dbReference>
<dbReference type="SUPFAM" id="SSF52317">
    <property type="entry name" value="Class I glutamine amidotransferase-like"/>
    <property type="match status" value="1"/>
</dbReference>
<dbReference type="EMBL" id="JAGGKT010000006">
    <property type="protein sequence ID" value="MBP1932350.1"/>
    <property type="molecule type" value="Genomic_DNA"/>
</dbReference>
<dbReference type="InterPro" id="IPR021196">
    <property type="entry name" value="PdxT/SNO_CS"/>
</dbReference>
<organism evidence="8 9">
    <name type="scientific">Ammoniphilus resinae</name>
    <dbReference type="NCBI Taxonomy" id="861532"/>
    <lineage>
        <taxon>Bacteria</taxon>
        <taxon>Bacillati</taxon>
        <taxon>Bacillota</taxon>
        <taxon>Bacilli</taxon>
        <taxon>Bacillales</taxon>
        <taxon>Paenibacillaceae</taxon>
        <taxon>Aneurinibacillus group</taxon>
        <taxon>Ammoniphilus</taxon>
    </lineage>
</organism>
<evidence type="ECO:0000313" key="8">
    <source>
        <dbReference type="EMBL" id="MBP1932350.1"/>
    </source>
</evidence>
<protein>
    <recommendedName>
        <fullName evidence="7">Pyridoxal 5'-phosphate synthase subunit PdxT</fullName>
        <ecNumber evidence="7">4.3.3.6</ecNumber>
    </recommendedName>
    <alternativeName>
        <fullName evidence="7">Pdx2</fullName>
    </alternativeName>
    <alternativeName>
        <fullName evidence="7">Pyridoxal 5'-phosphate synthase glutaminase subunit</fullName>
        <ecNumber evidence="7">3.5.1.2</ecNumber>
    </alternativeName>
</protein>
<feature type="binding site" evidence="7">
    <location>
        <position position="105"/>
    </location>
    <ligand>
        <name>L-glutamine</name>
        <dbReference type="ChEBI" id="CHEBI:58359"/>
    </ligand>
</feature>
<feature type="active site" description="Charge relay system" evidence="7">
    <location>
        <position position="169"/>
    </location>
</feature>
<proteinExistence type="inferred from homology"/>
<evidence type="ECO:0000256" key="3">
    <source>
        <dbReference type="ARBA" id="ARBA00022898"/>
    </source>
</evidence>
<dbReference type="InterPro" id="IPR002161">
    <property type="entry name" value="PdxT/SNO"/>
</dbReference>
<dbReference type="PROSITE" id="PS01236">
    <property type="entry name" value="PDXT_SNO_1"/>
    <property type="match status" value="1"/>
</dbReference>
<dbReference type="GO" id="GO:0036381">
    <property type="term" value="F:pyridoxal 5'-phosphate synthase (glutamine hydrolysing) activity"/>
    <property type="evidence" value="ECO:0007669"/>
    <property type="project" value="UniProtKB-EC"/>
</dbReference>
<reference evidence="8 9" key="1">
    <citation type="submission" date="2021-03" db="EMBL/GenBank/DDBJ databases">
        <title>Genomic Encyclopedia of Type Strains, Phase IV (KMG-IV): sequencing the most valuable type-strain genomes for metagenomic binning, comparative biology and taxonomic classification.</title>
        <authorList>
            <person name="Goeker M."/>
        </authorList>
    </citation>
    <scope>NUCLEOTIDE SEQUENCE [LARGE SCALE GENOMIC DNA]</scope>
    <source>
        <strain evidence="8 9">DSM 24738</strain>
    </source>
</reference>
<evidence type="ECO:0000256" key="6">
    <source>
        <dbReference type="ARBA" id="ARBA00049534"/>
    </source>
</evidence>
<comment type="catalytic activity">
    <reaction evidence="6 7">
        <text>L-glutamine + H2O = L-glutamate + NH4(+)</text>
        <dbReference type="Rhea" id="RHEA:15889"/>
        <dbReference type="ChEBI" id="CHEBI:15377"/>
        <dbReference type="ChEBI" id="CHEBI:28938"/>
        <dbReference type="ChEBI" id="CHEBI:29985"/>
        <dbReference type="ChEBI" id="CHEBI:58359"/>
        <dbReference type="EC" id="3.5.1.2"/>
    </reaction>
</comment>
<feature type="active site" description="Charge relay system" evidence="7">
    <location>
        <position position="171"/>
    </location>
</feature>
<dbReference type="InterPro" id="IPR029062">
    <property type="entry name" value="Class_I_gatase-like"/>
</dbReference>
<feature type="binding site" evidence="7">
    <location>
        <begin position="133"/>
        <end position="134"/>
    </location>
    <ligand>
        <name>L-glutamine</name>
        <dbReference type="ChEBI" id="CHEBI:58359"/>
    </ligand>
</feature>
<dbReference type="PROSITE" id="PS51130">
    <property type="entry name" value="PDXT_SNO_2"/>
    <property type="match status" value="1"/>
</dbReference>
<evidence type="ECO:0000313" key="9">
    <source>
        <dbReference type="Proteomes" id="UP001519343"/>
    </source>
</evidence>
<keyword evidence="3 7" id="KW-0663">Pyridoxal phosphate</keyword>
<evidence type="ECO:0000256" key="1">
    <source>
        <dbReference type="ARBA" id="ARBA00008345"/>
    </source>
</evidence>
<dbReference type="CDD" id="cd01749">
    <property type="entry name" value="GATase1_PB"/>
    <property type="match status" value="1"/>
</dbReference>
<comment type="subunit">
    <text evidence="7">In the presence of PdxS, forms a dodecamer of heterodimers. Only shows activity in the heterodimer.</text>
</comment>
<feature type="active site" description="Nucleophile" evidence="7">
    <location>
        <position position="78"/>
    </location>
</feature>
<evidence type="ECO:0000256" key="5">
    <source>
        <dbReference type="ARBA" id="ARBA00023239"/>
    </source>
</evidence>
<comment type="function">
    <text evidence="7">Catalyzes the hydrolysis of glutamine to glutamate and ammonia as part of the biosynthesis of pyridoxal 5'-phosphate. The resulting ammonia molecule is channeled to the active site of PdxS.</text>
</comment>
<evidence type="ECO:0000256" key="4">
    <source>
        <dbReference type="ARBA" id="ARBA00022962"/>
    </source>
</evidence>
<dbReference type="RefSeq" id="WP_209810403.1">
    <property type="nucleotide sequence ID" value="NZ_JAGGKT010000006.1"/>
</dbReference>
<keyword evidence="2 7" id="KW-0378">Hydrolase</keyword>